<dbReference type="Pfam" id="PF08808">
    <property type="entry name" value="RES"/>
    <property type="match status" value="1"/>
</dbReference>
<feature type="domain" description="RES" evidence="1">
    <location>
        <begin position="14"/>
        <end position="140"/>
    </location>
</feature>
<sequence>MRAWRISKAKRAADLSGLGAAIEGGRWNDAEVAAVYLGLSPAICCLETFVHQNQRPVIPMKITELELPDDPDLYFEPAESELPVGWAALPADTPSMSFGTDWLNRASHLGLIVPSAVLPLERNIVLNPRHPAITRVKVSRIIDFTYDDRLFAIRP</sequence>
<dbReference type="InterPro" id="IPR014914">
    <property type="entry name" value="RES_dom"/>
</dbReference>
<evidence type="ECO:0000313" key="3">
    <source>
        <dbReference type="Proteomes" id="UP000025238"/>
    </source>
</evidence>
<evidence type="ECO:0000259" key="1">
    <source>
        <dbReference type="SMART" id="SM00953"/>
    </source>
</evidence>
<name>A0A023WRF7_STUST</name>
<accession>A0A023WRF7</accession>
<dbReference type="KEGG" id="pstu:UIB01_09540"/>
<dbReference type="PATRIC" id="fig|316.97.peg.1906"/>
<evidence type="ECO:0000313" key="2">
    <source>
        <dbReference type="EMBL" id="AHY42713.1"/>
    </source>
</evidence>
<proteinExistence type="predicted"/>
<gene>
    <name evidence="2" type="ORF">UIB01_09540</name>
</gene>
<dbReference type="AlphaFoldDB" id="A0A023WRF7"/>
<dbReference type="EMBL" id="CP007509">
    <property type="protein sequence ID" value="AHY42713.1"/>
    <property type="molecule type" value="Genomic_DNA"/>
</dbReference>
<dbReference type="SMART" id="SM00953">
    <property type="entry name" value="RES"/>
    <property type="match status" value="1"/>
</dbReference>
<dbReference type="Proteomes" id="UP000025238">
    <property type="component" value="Chromosome"/>
</dbReference>
<protein>
    <recommendedName>
        <fullName evidence="1">RES domain-containing protein</fullName>
    </recommendedName>
</protein>
<organism evidence="2 3">
    <name type="scientific">Stutzerimonas stutzeri</name>
    <name type="common">Pseudomonas stutzeri</name>
    <dbReference type="NCBI Taxonomy" id="316"/>
    <lineage>
        <taxon>Bacteria</taxon>
        <taxon>Pseudomonadati</taxon>
        <taxon>Pseudomonadota</taxon>
        <taxon>Gammaproteobacteria</taxon>
        <taxon>Pseudomonadales</taxon>
        <taxon>Pseudomonadaceae</taxon>
        <taxon>Stutzerimonas</taxon>
    </lineage>
</organism>
<reference evidence="2 3" key="1">
    <citation type="submission" date="2014-03" db="EMBL/GenBank/DDBJ databases">
        <title>Complete genome sequence of Pseudomonas stutzeri 19SMN4.</title>
        <authorList>
            <person name="Brunet-Galmes I."/>
            <person name="Nogales B."/>
            <person name="Busquets A."/>
            <person name="Pena A."/>
            <person name="Gomila M."/>
            <person name="Garcia-Valdes E."/>
            <person name="Lalucat J."/>
            <person name="Bennasar A."/>
            <person name="Bosch R."/>
        </authorList>
    </citation>
    <scope>NUCLEOTIDE SEQUENCE [LARGE SCALE GENOMIC DNA]</scope>
    <source>
        <strain evidence="2 3">19SMN4</strain>
    </source>
</reference>